<dbReference type="EnsemblMetazoa" id="G8565.1">
    <property type="protein sequence ID" value="G8565.1:cds"/>
    <property type="gene ID" value="G8565"/>
</dbReference>
<proteinExistence type="predicted"/>
<keyword evidence="1" id="KW-1133">Transmembrane helix</keyword>
<sequence length="449" mass="51478">MLSYQNIRKSIVLNYKSILDEMQISLAKETLSKCVGDVNEIRNKIYEGGKSRKERMSNFLRLIIHDDCNVIEFAKVLRENGLEELLACEESITRRHISAQDIDMVENTDAWTESINFENLSNLFDSFNIVIPEDPSQMSFTRNLLNTTKLDEFVSEIKLLARRIVLCKHIKDEDKILGTVYIYEVAVKHKENQIVIEEMDPREQLDFFHRKNDKLIKVIQIKGGSSDVSETKIRDSIPINHIRDIVSDVVNRALSKEIITRLCFEAVIQESGNIKSDPYICRSSSTVERLTKELIEKTLESVGGYLVSEMCAEMQRQIVSDIKSNFNFSLDLFKTVLEISKFILLKSALTAIAAILHPYAGVVFGVVSAATFFIAVNVNSTAWRRNIATAIYEKMSKIKQKVVQEATSNMLRRCKITIDELDNIVRQLEAFQRRIDLSDHVLRELLLCL</sequence>
<keyword evidence="1" id="KW-0812">Transmembrane</keyword>
<feature type="transmembrane region" description="Helical" evidence="1">
    <location>
        <begin position="356"/>
        <end position="376"/>
    </location>
</feature>
<keyword evidence="3" id="KW-1185">Reference proteome</keyword>
<evidence type="ECO:0000313" key="2">
    <source>
        <dbReference type="EnsemblMetazoa" id="G8565.1:cds"/>
    </source>
</evidence>
<organism evidence="2 3">
    <name type="scientific">Magallana gigas</name>
    <name type="common">Pacific oyster</name>
    <name type="synonym">Crassostrea gigas</name>
    <dbReference type="NCBI Taxonomy" id="29159"/>
    <lineage>
        <taxon>Eukaryota</taxon>
        <taxon>Metazoa</taxon>
        <taxon>Spiralia</taxon>
        <taxon>Lophotrochozoa</taxon>
        <taxon>Mollusca</taxon>
        <taxon>Bivalvia</taxon>
        <taxon>Autobranchia</taxon>
        <taxon>Pteriomorphia</taxon>
        <taxon>Ostreida</taxon>
        <taxon>Ostreoidea</taxon>
        <taxon>Ostreidae</taxon>
        <taxon>Magallana</taxon>
    </lineage>
</organism>
<protein>
    <submittedName>
        <fullName evidence="2">Uncharacterized protein</fullName>
    </submittedName>
</protein>
<keyword evidence="1" id="KW-0472">Membrane</keyword>
<accession>A0A8W8NPP3</accession>
<reference evidence="2" key="1">
    <citation type="submission" date="2022-08" db="UniProtKB">
        <authorList>
            <consortium name="EnsemblMetazoa"/>
        </authorList>
    </citation>
    <scope>IDENTIFICATION</scope>
    <source>
        <strain evidence="2">05x7-T-G4-1.051#20</strain>
    </source>
</reference>
<dbReference type="AlphaFoldDB" id="A0A8W8NPP3"/>
<name>A0A8W8NPP3_MAGGI</name>
<evidence type="ECO:0000313" key="3">
    <source>
        <dbReference type="Proteomes" id="UP000005408"/>
    </source>
</evidence>
<dbReference type="Proteomes" id="UP000005408">
    <property type="component" value="Unassembled WGS sequence"/>
</dbReference>
<evidence type="ECO:0000256" key="1">
    <source>
        <dbReference type="SAM" id="Phobius"/>
    </source>
</evidence>